<dbReference type="Gene3D" id="3.30.470.20">
    <property type="entry name" value="ATP-grasp fold, B domain"/>
    <property type="match status" value="1"/>
</dbReference>
<dbReference type="GO" id="GO:0005524">
    <property type="term" value="F:ATP binding"/>
    <property type="evidence" value="ECO:0007669"/>
    <property type="project" value="UniProtKB-KW"/>
</dbReference>
<dbReference type="GO" id="GO:0052725">
    <property type="term" value="F:inositol-1,3,4-trisphosphate 6-kinase activity"/>
    <property type="evidence" value="ECO:0007669"/>
    <property type="project" value="InterPro"/>
</dbReference>
<gene>
    <name evidence="9" type="ORF">LCGC14_1054440</name>
</gene>
<dbReference type="AlphaFoldDB" id="A0A0F9Q5Y4"/>
<evidence type="ECO:0000256" key="4">
    <source>
        <dbReference type="ARBA" id="ARBA00022741"/>
    </source>
</evidence>
<dbReference type="GO" id="GO:0052726">
    <property type="term" value="F:inositol-1,3,4-trisphosphate 5-kinase activity"/>
    <property type="evidence" value="ECO:0007669"/>
    <property type="project" value="InterPro"/>
</dbReference>
<evidence type="ECO:0000256" key="5">
    <source>
        <dbReference type="ARBA" id="ARBA00022777"/>
    </source>
</evidence>
<evidence type="ECO:0000256" key="3">
    <source>
        <dbReference type="ARBA" id="ARBA00022723"/>
    </source>
</evidence>
<sequence>MSNKLNKIYIGTICNRDLDILDEIKKFCKKNYNISLINLLKKDSNRFNMKHLKKQLKKYPISYIILKILSEDSNQEIYNAISSLSPNIPLVNSLNSVQLCESRQETFKFIENRIKKLNIPRHFFTVDKAFNACCEGTKIIIKLDKHNFADLPKNDRIVGIAKNPNQFLELTKPYSENKLFFQEYLGKFDIVYKIYVIGRWVVSITSHNRLNQNQNLSPLELVHIRVPIDKQLKRRILRLGRKMGMSIFGIDYILTKDNTPYVVDINDFPSFRRIPEALSLISDFIYNSPIIQSRLFKSPVKAKG</sequence>
<keyword evidence="7" id="KW-0460">Magnesium</keyword>
<comment type="cofactor">
    <cofactor evidence="1">
        <name>Mg(2+)</name>
        <dbReference type="ChEBI" id="CHEBI:18420"/>
    </cofactor>
</comment>
<dbReference type="GO" id="GO:0032957">
    <property type="term" value="P:inositol trisphosphate metabolic process"/>
    <property type="evidence" value="ECO:0007669"/>
    <property type="project" value="InterPro"/>
</dbReference>
<evidence type="ECO:0000313" key="9">
    <source>
        <dbReference type="EMBL" id="KKN08661.1"/>
    </source>
</evidence>
<keyword evidence="6" id="KW-0067">ATP-binding</keyword>
<evidence type="ECO:0000259" key="8">
    <source>
        <dbReference type="Pfam" id="PF05770"/>
    </source>
</evidence>
<name>A0A0F9Q5Y4_9ZZZZ</name>
<protein>
    <recommendedName>
        <fullName evidence="8">Inositol 1,3,4-trisphosphate 5/6-kinase ATP-grasp domain-containing protein</fullName>
    </recommendedName>
</protein>
<accession>A0A0F9Q5Y4</accession>
<reference evidence="9" key="1">
    <citation type="journal article" date="2015" name="Nature">
        <title>Complex archaea that bridge the gap between prokaryotes and eukaryotes.</title>
        <authorList>
            <person name="Spang A."/>
            <person name="Saw J.H."/>
            <person name="Jorgensen S.L."/>
            <person name="Zaremba-Niedzwiedzka K."/>
            <person name="Martijn J."/>
            <person name="Lind A.E."/>
            <person name="van Eijk R."/>
            <person name="Schleper C."/>
            <person name="Guy L."/>
            <person name="Ettema T.J."/>
        </authorList>
    </citation>
    <scope>NUCLEOTIDE SEQUENCE</scope>
</reference>
<evidence type="ECO:0000256" key="2">
    <source>
        <dbReference type="ARBA" id="ARBA00022679"/>
    </source>
</evidence>
<dbReference type="GO" id="GO:0047325">
    <property type="term" value="F:inositol-3,4,5,6-tetrakisphosphate 1-kinase activity"/>
    <property type="evidence" value="ECO:0007669"/>
    <property type="project" value="InterPro"/>
</dbReference>
<dbReference type="GO" id="GO:0000287">
    <property type="term" value="F:magnesium ion binding"/>
    <property type="evidence" value="ECO:0007669"/>
    <property type="project" value="InterPro"/>
</dbReference>
<evidence type="ECO:0000256" key="7">
    <source>
        <dbReference type="ARBA" id="ARBA00022842"/>
    </source>
</evidence>
<keyword evidence="2" id="KW-0808">Transferase</keyword>
<comment type="caution">
    <text evidence="9">The sequence shown here is derived from an EMBL/GenBank/DDBJ whole genome shotgun (WGS) entry which is preliminary data.</text>
</comment>
<evidence type="ECO:0000256" key="6">
    <source>
        <dbReference type="ARBA" id="ARBA00022840"/>
    </source>
</evidence>
<keyword evidence="3" id="KW-0479">Metal-binding</keyword>
<feature type="domain" description="Inositol 1,3,4-trisphosphate 5/6-kinase ATP-grasp" evidence="8">
    <location>
        <begin position="223"/>
        <end position="286"/>
    </location>
</feature>
<organism evidence="9">
    <name type="scientific">marine sediment metagenome</name>
    <dbReference type="NCBI Taxonomy" id="412755"/>
    <lineage>
        <taxon>unclassified sequences</taxon>
        <taxon>metagenomes</taxon>
        <taxon>ecological metagenomes</taxon>
    </lineage>
</organism>
<dbReference type="InterPro" id="IPR040464">
    <property type="entry name" value="InsP(3)kin_ATP-grasp"/>
</dbReference>
<dbReference type="InterPro" id="IPR008656">
    <property type="entry name" value="Inositol_tetrakis-P_1-kinase"/>
</dbReference>
<keyword evidence="4" id="KW-0547">Nucleotide-binding</keyword>
<keyword evidence="5" id="KW-0418">Kinase</keyword>
<dbReference type="PANTHER" id="PTHR14217:SF1">
    <property type="entry name" value="INOSITOL-TETRAKISPHOSPHATE 1-KINASE"/>
    <property type="match status" value="1"/>
</dbReference>
<dbReference type="SUPFAM" id="SSF56059">
    <property type="entry name" value="Glutathione synthetase ATP-binding domain-like"/>
    <property type="match status" value="1"/>
</dbReference>
<dbReference type="PANTHER" id="PTHR14217">
    <property type="entry name" value="INOSITOL-TETRAKISPHOSPHATE 1-KINASE"/>
    <property type="match status" value="1"/>
</dbReference>
<proteinExistence type="predicted"/>
<dbReference type="GO" id="GO:0005737">
    <property type="term" value="C:cytoplasm"/>
    <property type="evidence" value="ECO:0007669"/>
    <property type="project" value="TreeGrafter"/>
</dbReference>
<evidence type="ECO:0000256" key="1">
    <source>
        <dbReference type="ARBA" id="ARBA00001946"/>
    </source>
</evidence>
<dbReference type="Pfam" id="PF05770">
    <property type="entry name" value="Ins134_P3_kin"/>
    <property type="match status" value="1"/>
</dbReference>
<dbReference type="EMBL" id="LAZR01004429">
    <property type="protein sequence ID" value="KKN08661.1"/>
    <property type="molecule type" value="Genomic_DNA"/>
</dbReference>